<dbReference type="SMART" id="SM01243">
    <property type="entry name" value="IRF-3"/>
    <property type="match status" value="1"/>
</dbReference>
<dbReference type="GeneID" id="108496549"/>
<dbReference type="RefSeq" id="XP_017668827.1">
    <property type="nucleotide sequence ID" value="XM_017813338.1"/>
</dbReference>
<dbReference type="GO" id="GO:0005634">
    <property type="term" value="C:nucleus"/>
    <property type="evidence" value="ECO:0007669"/>
    <property type="project" value="UniProtKB-SubCell"/>
</dbReference>
<proteinExistence type="predicted"/>
<dbReference type="GO" id="GO:0000981">
    <property type="term" value="F:DNA-binding transcription factor activity, RNA polymerase II-specific"/>
    <property type="evidence" value="ECO:0007669"/>
    <property type="project" value="TreeGrafter"/>
</dbReference>
<dbReference type="InterPro" id="IPR001346">
    <property type="entry name" value="Interferon_reg_fact_DNA-bd_dom"/>
</dbReference>
<reference evidence="8" key="1">
    <citation type="submission" date="2025-08" db="UniProtKB">
        <authorList>
            <consortium name="RefSeq"/>
        </authorList>
    </citation>
    <scope>IDENTIFICATION</scope>
</reference>
<dbReference type="SUPFAM" id="SSF49879">
    <property type="entry name" value="SMAD/FHA domain"/>
    <property type="match status" value="1"/>
</dbReference>
<dbReference type="InterPro" id="IPR008984">
    <property type="entry name" value="SMAD_FHA_dom_sf"/>
</dbReference>
<dbReference type="OrthoDB" id="8691508at2759"/>
<keyword evidence="2" id="KW-0805">Transcription regulation</keyword>
<feature type="domain" description="IRF tryptophan pentad repeat" evidence="6">
    <location>
        <begin position="12"/>
        <end position="116"/>
    </location>
</feature>
<comment type="subcellular location">
    <subcellularLocation>
        <location evidence="1">Nucleus</location>
    </subcellularLocation>
</comment>
<evidence type="ECO:0000256" key="3">
    <source>
        <dbReference type="ARBA" id="ARBA00023125"/>
    </source>
</evidence>
<evidence type="ECO:0000256" key="4">
    <source>
        <dbReference type="ARBA" id="ARBA00023163"/>
    </source>
</evidence>
<dbReference type="PANTHER" id="PTHR11949:SF2">
    <property type="entry name" value="INTERFERON REGULATORY FACTOR 7"/>
    <property type="match status" value="1"/>
</dbReference>
<dbReference type="GO" id="GO:0002376">
    <property type="term" value="P:immune system process"/>
    <property type="evidence" value="ECO:0007669"/>
    <property type="project" value="TreeGrafter"/>
</dbReference>
<dbReference type="PANTHER" id="PTHR11949">
    <property type="entry name" value="INTERFERON REGULATORY FACTOR"/>
    <property type="match status" value="1"/>
</dbReference>
<evidence type="ECO:0000313" key="8">
    <source>
        <dbReference type="RefSeq" id="XP_017668827.1"/>
    </source>
</evidence>
<name>A0A6J0H3C4_9PASS</name>
<evidence type="ECO:0000256" key="1">
    <source>
        <dbReference type="ARBA" id="ARBA00004123"/>
    </source>
</evidence>
<dbReference type="GO" id="GO:0000978">
    <property type="term" value="F:RNA polymerase II cis-regulatory region sequence-specific DNA binding"/>
    <property type="evidence" value="ECO:0007669"/>
    <property type="project" value="TreeGrafter"/>
</dbReference>
<dbReference type="Gene3D" id="2.60.200.10">
    <property type="match status" value="2"/>
</dbReference>
<dbReference type="GO" id="GO:0045893">
    <property type="term" value="P:positive regulation of DNA-templated transcription"/>
    <property type="evidence" value="ECO:0007669"/>
    <property type="project" value="UniProtKB-ARBA"/>
</dbReference>
<dbReference type="Pfam" id="PF10401">
    <property type="entry name" value="IRF-3"/>
    <property type="match status" value="1"/>
</dbReference>
<dbReference type="PROSITE" id="PS00601">
    <property type="entry name" value="IRF_1"/>
    <property type="match status" value="1"/>
</dbReference>
<dbReference type="Gene3D" id="1.10.10.10">
    <property type="entry name" value="Winged helix-like DNA-binding domain superfamily/Winged helix DNA-binding domain"/>
    <property type="match status" value="1"/>
</dbReference>
<accession>A0A6J0H3C4</accession>
<dbReference type="Proteomes" id="UP000504624">
    <property type="component" value="Unplaced"/>
</dbReference>
<protein>
    <submittedName>
        <fullName evidence="8">Interferon regulatory factor 7 isoform X1</fullName>
    </submittedName>
</protein>
<evidence type="ECO:0000259" key="6">
    <source>
        <dbReference type="PROSITE" id="PS51507"/>
    </source>
</evidence>
<evidence type="ECO:0000256" key="2">
    <source>
        <dbReference type="ARBA" id="ARBA00023015"/>
    </source>
</evidence>
<dbReference type="PRINTS" id="PR00267">
    <property type="entry name" value="INTFRNREGFCT"/>
</dbReference>
<keyword evidence="7" id="KW-1185">Reference proteome</keyword>
<dbReference type="CTD" id="3665"/>
<organism evidence="7 8">
    <name type="scientific">Lepidothrix coronata</name>
    <name type="common">blue-crowned manakin</name>
    <dbReference type="NCBI Taxonomy" id="321398"/>
    <lineage>
        <taxon>Eukaryota</taxon>
        <taxon>Metazoa</taxon>
        <taxon>Chordata</taxon>
        <taxon>Craniata</taxon>
        <taxon>Vertebrata</taxon>
        <taxon>Euteleostomi</taxon>
        <taxon>Archelosauria</taxon>
        <taxon>Archosauria</taxon>
        <taxon>Dinosauria</taxon>
        <taxon>Saurischia</taxon>
        <taxon>Theropoda</taxon>
        <taxon>Coelurosauria</taxon>
        <taxon>Aves</taxon>
        <taxon>Neognathae</taxon>
        <taxon>Neoaves</taxon>
        <taxon>Telluraves</taxon>
        <taxon>Australaves</taxon>
        <taxon>Passeriformes</taxon>
        <taxon>Pipridae</taxon>
        <taxon>Lepidothrix</taxon>
    </lineage>
</organism>
<evidence type="ECO:0000256" key="5">
    <source>
        <dbReference type="ARBA" id="ARBA00023242"/>
    </source>
</evidence>
<dbReference type="InterPro" id="IPR019471">
    <property type="entry name" value="Interferon_reg_factor-3"/>
</dbReference>
<sequence length="547" mass="61723">MAALENEREAQRLRFVPWLLNAINSGNYRGLRWLDSERTTFRVPWKHNARKDITSSDLEVFKAWAKVGGRYEESSEDPVKWKTNFRCALSTTGMFKRLKDNSKCGEDPHMVFTINQATLQHSTEGDFSSPDPAVDKQPAQRQLQVELHPQDMAPEIALPGSTDPTQPMSLEKLLQLCDISPRDAVCMTPSWVPAGDTLNPDILLQPPQDSLLQLPADPSQNNCFPLTPFQQWVPTVEQPALGTYSPLDFMPPEELGAVPLPCHLTEGVVPMQSPGEAMFLVPTASPVPQPQQLVGDTDAFVSNLDVTIYYRGKEFHREIVQGSHCLLTYQPLGGSPAVAQGPWHVVHFPSPANMADRKQWRITEELLGKVGLQLEQRAYKVFATRREKCKVFWALSQQLEGVEDPPFNLLCRDQETPIFDFSEFSTELRDFRNGQRQRSPDFTIYLCFGQAFSKAKPKETKLILVKVKEPTTTAAQGRGETHEGQGSWDSECLRRGTLELVPKFCEYCYEKVLQEGASSLDSHTISLQLSDSFSLYDLIEQYTMQLD</sequence>
<keyword evidence="4" id="KW-0804">Transcription</keyword>
<gene>
    <name evidence="8" type="primary">IRF7</name>
</gene>
<dbReference type="PROSITE" id="PS51507">
    <property type="entry name" value="IRF_2"/>
    <property type="match status" value="1"/>
</dbReference>
<dbReference type="CDD" id="cd00103">
    <property type="entry name" value="IRF"/>
    <property type="match status" value="1"/>
</dbReference>
<dbReference type="InterPro" id="IPR019817">
    <property type="entry name" value="Interferon_reg_fac_CS"/>
</dbReference>
<keyword evidence="3" id="KW-0238">DNA-binding</keyword>
<dbReference type="AlphaFoldDB" id="A0A6J0H3C4"/>
<keyword evidence="5" id="KW-0539">Nucleus</keyword>
<dbReference type="SMART" id="SM00348">
    <property type="entry name" value="IRF"/>
    <property type="match status" value="1"/>
</dbReference>
<dbReference type="SUPFAM" id="SSF46785">
    <property type="entry name" value="Winged helix' DNA-binding domain"/>
    <property type="match status" value="1"/>
</dbReference>
<dbReference type="InterPro" id="IPR036390">
    <property type="entry name" value="WH_DNA-bd_sf"/>
</dbReference>
<dbReference type="InterPro" id="IPR036388">
    <property type="entry name" value="WH-like_DNA-bd_sf"/>
</dbReference>
<evidence type="ECO:0000313" key="7">
    <source>
        <dbReference type="Proteomes" id="UP000504624"/>
    </source>
</evidence>
<dbReference type="InterPro" id="IPR017855">
    <property type="entry name" value="SMAD-like_dom_sf"/>
</dbReference>
<dbReference type="Pfam" id="PF00605">
    <property type="entry name" value="IRF"/>
    <property type="match status" value="1"/>
</dbReference>